<proteinExistence type="predicted"/>
<protein>
    <submittedName>
        <fullName evidence="2">Uncharacterized protein</fullName>
    </submittedName>
</protein>
<reference evidence="2" key="1">
    <citation type="journal article" date="2022" name="Int. J. Mol. Sci.">
        <title>Draft Genome of Tanacetum Coccineum: Genomic Comparison of Closely Related Tanacetum-Family Plants.</title>
        <authorList>
            <person name="Yamashiro T."/>
            <person name="Shiraishi A."/>
            <person name="Nakayama K."/>
            <person name="Satake H."/>
        </authorList>
    </citation>
    <scope>NUCLEOTIDE SEQUENCE</scope>
</reference>
<evidence type="ECO:0000313" key="2">
    <source>
        <dbReference type="EMBL" id="GJS61894.1"/>
    </source>
</evidence>
<gene>
    <name evidence="2" type="ORF">Tco_0656678</name>
</gene>
<dbReference type="EMBL" id="BQNB010009323">
    <property type="protein sequence ID" value="GJS61894.1"/>
    <property type="molecule type" value="Genomic_DNA"/>
</dbReference>
<keyword evidence="3" id="KW-1185">Reference proteome</keyword>
<name>A0ABQ4X9E6_9ASTR</name>
<feature type="compositionally biased region" description="Polar residues" evidence="1">
    <location>
        <begin position="1"/>
        <end position="10"/>
    </location>
</feature>
<feature type="region of interest" description="Disordered" evidence="1">
    <location>
        <begin position="1"/>
        <end position="30"/>
    </location>
</feature>
<reference evidence="2" key="2">
    <citation type="submission" date="2022-01" db="EMBL/GenBank/DDBJ databases">
        <authorList>
            <person name="Yamashiro T."/>
            <person name="Shiraishi A."/>
            <person name="Satake H."/>
            <person name="Nakayama K."/>
        </authorList>
    </citation>
    <scope>NUCLEOTIDE SEQUENCE</scope>
</reference>
<comment type="caution">
    <text evidence="2">The sequence shown here is derived from an EMBL/GenBank/DDBJ whole genome shotgun (WGS) entry which is preliminary data.</text>
</comment>
<dbReference type="Proteomes" id="UP001151760">
    <property type="component" value="Unassembled WGS sequence"/>
</dbReference>
<organism evidence="2 3">
    <name type="scientific">Tanacetum coccineum</name>
    <dbReference type="NCBI Taxonomy" id="301880"/>
    <lineage>
        <taxon>Eukaryota</taxon>
        <taxon>Viridiplantae</taxon>
        <taxon>Streptophyta</taxon>
        <taxon>Embryophyta</taxon>
        <taxon>Tracheophyta</taxon>
        <taxon>Spermatophyta</taxon>
        <taxon>Magnoliopsida</taxon>
        <taxon>eudicotyledons</taxon>
        <taxon>Gunneridae</taxon>
        <taxon>Pentapetalae</taxon>
        <taxon>asterids</taxon>
        <taxon>campanulids</taxon>
        <taxon>Asterales</taxon>
        <taxon>Asteraceae</taxon>
        <taxon>Asteroideae</taxon>
        <taxon>Anthemideae</taxon>
        <taxon>Anthemidinae</taxon>
        <taxon>Tanacetum</taxon>
    </lineage>
</organism>
<evidence type="ECO:0000256" key="1">
    <source>
        <dbReference type="SAM" id="MobiDB-lite"/>
    </source>
</evidence>
<sequence>MESPSSTMDGSSRRAMGKARRLDRTTRRMSPLSASFNTCRPATTLSHISKLIHSRGLKPTILPMAIMDTCLPATRTVPTLRIMDPLNHLCIVPLLYLMRRSLEVLRKFHWMILGGRFNQLSHVSSPLLSKPGEY</sequence>
<accession>A0ABQ4X9E6</accession>
<evidence type="ECO:0000313" key="3">
    <source>
        <dbReference type="Proteomes" id="UP001151760"/>
    </source>
</evidence>